<dbReference type="SUPFAM" id="SSF55620">
    <property type="entry name" value="Tetrahydrobiopterin biosynthesis enzymes-like"/>
    <property type="match status" value="1"/>
</dbReference>
<dbReference type="NCBIfam" id="TIGR00063">
    <property type="entry name" value="folE"/>
    <property type="match status" value="1"/>
</dbReference>
<keyword evidence="6" id="KW-0783">Tetrahydrobiopterin biosynthesis</keyword>
<evidence type="ECO:0000256" key="1">
    <source>
        <dbReference type="ARBA" id="ARBA00005080"/>
    </source>
</evidence>
<keyword evidence="5" id="KW-0378">Hydrolase</keyword>
<dbReference type="PANTHER" id="PTHR11109">
    <property type="entry name" value="GTP CYCLOHYDROLASE I"/>
    <property type="match status" value="1"/>
</dbReference>
<feature type="compositionally biased region" description="Polar residues" evidence="8">
    <location>
        <begin position="70"/>
        <end position="80"/>
    </location>
</feature>
<dbReference type="InterPro" id="IPR043134">
    <property type="entry name" value="GTP-CH-I_N"/>
</dbReference>
<dbReference type="InterPro" id="IPR043133">
    <property type="entry name" value="GTP-CH-I_C/QueF"/>
</dbReference>
<keyword evidence="10" id="KW-1185">Reference proteome</keyword>
<dbReference type="InterPro" id="IPR018234">
    <property type="entry name" value="GTP_CycHdrlase_I_CS"/>
</dbReference>
<dbReference type="Gene3D" id="3.30.1130.10">
    <property type="match status" value="1"/>
</dbReference>
<proteinExistence type="inferred from homology"/>
<reference evidence="11" key="1">
    <citation type="submission" date="2025-08" db="UniProtKB">
        <authorList>
            <consortium name="RefSeq"/>
        </authorList>
    </citation>
    <scope>IDENTIFICATION</scope>
</reference>
<dbReference type="InterPro" id="IPR020602">
    <property type="entry name" value="GTP_CycHdrlase_I_dom"/>
</dbReference>
<comment type="pathway">
    <text evidence="1">Cofactor biosynthesis; 7,8-dihydroneopterin triphosphate biosynthesis; 7,8-dihydroneopterin triphosphate from GTP: step 1/1.</text>
</comment>
<evidence type="ECO:0000313" key="11">
    <source>
        <dbReference type="RefSeq" id="XP_005090847.2"/>
    </source>
</evidence>
<sequence>MCDHSRPTVPDPDVELEETLRRLTFVRQTSLSTGYERSDKNTAGLSDSQTPGQSPRKGLRSRSFSHDSYKSSMQQQDMNGHISTASAEHHTKMTNGADPRPITSNGVAAAEVNEDEIVDEMASQYKQIITHLGEDPTRQGLLKTPQRAAKAMMFFTKGYKENIAEILNDAIFDEDHDEIVLVKDIEMFSLCEHHLVPFMGKVHIGYLPNNKILGLSKLARIVEVYSRRLQVQERLTKQIAVAITEAVQPAGVGVVVEACHMCMVMRGVQKLNSKTITSTMLGVFRDDPKTREEFLALALAK</sequence>
<evidence type="ECO:0000313" key="10">
    <source>
        <dbReference type="Proteomes" id="UP000694888"/>
    </source>
</evidence>
<dbReference type="Proteomes" id="UP000694888">
    <property type="component" value="Unplaced"/>
</dbReference>
<accession>A0ABM0JCY7</accession>
<name>A0ABM0JCY7_APLCA</name>
<evidence type="ECO:0000259" key="9">
    <source>
        <dbReference type="Pfam" id="PF01227"/>
    </source>
</evidence>
<evidence type="ECO:0000256" key="5">
    <source>
        <dbReference type="ARBA" id="ARBA00022801"/>
    </source>
</evidence>
<dbReference type="RefSeq" id="XP_005090847.2">
    <property type="nucleotide sequence ID" value="XM_005090790.3"/>
</dbReference>
<dbReference type="PROSITE" id="PS00860">
    <property type="entry name" value="GTP_CYCLOHYDROL_1_2"/>
    <property type="match status" value="1"/>
</dbReference>
<dbReference type="Pfam" id="PF01227">
    <property type="entry name" value="GTP_cyclohydroI"/>
    <property type="match status" value="1"/>
</dbReference>
<dbReference type="PROSITE" id="PS00859">
    <property type="entry name" value="GTP_CYCLOHYDROL_1_1"/>
    <property type="match status" value="1"/>
</dbReference>
<dbReference type="NCBIfam" id="NF006826">
    <property type="entry name" value="PRK09347.1-3"/>
    <property type="match status" value="1"/>
</dbReference>
<protein>
    <recommendedName>
        <fullName evidence="4">GTP cyclohydrolase 1</fullName>
        <ecNumber evidence="3">3.5.4.16</ecNumber>
    </recommendedName>
    <alternativeName>
        <fullName evidence="7">GTP cyclohydrolase I</fullName>
    </alternativeName>
</protein>
<gene>
    <name evidence="11" type="primary">LOC101854843</name>
</gene>
<dbReference type="CDD" id="cd00642">
    <property type="entry name" value="GTP_cyclohydro1"/>
    <property type="match status" value="1"/>
</dbReference>
<evidence type="ECO:0000256" key="4">
    <source>
        <dbReference type="ARBA" id="ARBA00017272"/>
    </source>
</evidence>
<evidence type="ECO:0000256" key="8">
    <source>
        <dbReference type="SAM" id="MobiDB-lite"/>
    </source>
</evidence>
<dbReference type="EC" id="3.5.4.16" evidence="3"/>
<dbReference type="PANTHER" id="PTHR11109:SF7">
    <property type="entry name" value="GTP CYCLOHYDROLASE 1"/>
    <property type="match status" value="1"/>
</dbReference>
<dbReference type="HAMAP" id="MF_00223">
    <property type="entry name" value="FolE"/>
    <property type="match status" value="1"/>
</dbReference>
<organism evidence="10 11">
    <name type="scientific">Aplysia californica</name>
    <name type="common">California sea hare</name>
    <dbReference type="NCBI Taxonomy" id="6500"/>
    <lineage>
        <taxon>Eukaryota</taxon>
        <taxon>Metazoa</taxon>
        <taxon>Spiralia</taxon>
        <taxon>Lophotrochozoa</taxon>
        <taxon>Mollusca</taxon>
        <taxon>Gastropoda</taxon>
        <taxon>Heterobranchia</taxon>
        <taxon>Euthyneura</taxon>
        <taxon>Tectipleura</taxon>
        <taxon>Aplysiida</taxon>
        <taxon>Aplysioidea</taxon>
        <taxon>Aplysiidae</taxon>
        <taxon>Aplysia</taxon>
    </lineage>
</organism>
<evidence type="ECO:0000256" key="7">
    <source>
        <dbReference type="ARBA" id="ARBA00030854"/>
    </source>
</evidence>
<feature type="region of interest" description="Disordered" evidence="8">
    <location>
        <begin position="1"/>
        <end position="80"/>
    </location>
</feature>
<dbReference type="GeneID" id="101854843"/>
<dbReference type="InterPro" id="IPR001474">
    <property type="entry name" value="GTP_CycHdrlase_I"/>
</dbReference>
<evidence type="ECO:0000256" key="6">
    <source>
        <dbReference type="ARBA" id="ARBA00023007"/>
    </source>
</evidence>
<evidence type="ECO:0000256" key="3">
    <source>
        <dbReference type="ARBA" id="ARBA00012715"/>
    </source>
</evidence>
<dbReference type="Gene3D" id="1.10.286.10">
    <property type="match status" value="1"/>
</dbReference>
<evidence type="ECO:0000256" key="2">
    <source>
        <dbReference type="ARBA" id="ARBA00008085"/>
    </source>
</evidence>
<feature type="compositionally biased region" description="Polar residues" evidence="8">
    <location>
        <begin position="26"/>
        <end position="53"/>
    </location>
</feature>
<feature type="domain" description="GTP cyclohydrolase I" evidence="9">
    <location>
        <begin position="122"/>
        <end position="297"/>
    </location>
</feature>
<comment type="similarity">
    <text evidence="2">Belongs to the GTP cyclohydrolase I family.</text>
</comment>
<dbReference type="NCBIfam" id="NF006825">
    <property type="entry name" value="PRK09347.1-2"/>
    <property type="match status" value="1"/>
</dbReference>